<protein>
    <submittedName>
        <fullName evidence="2">Uncharacterized protein</fullName>
    </submittedName>
</protein>
<organism evidence="2">
    <name type="scientific">Eutreptiella gymnastica</name>
    <dbReference type="NCBI Taxonomy" id="73025"/>
    <lineage>
        <taxon>Eukaryota</taxon>
        <taxon>Discoba</taxon>
        <taxon>Euglenozoa</taxon>
        <taxon>Euglenida</taxon>
        <taxon>Spirocuta</taxon>
        <taxon>Euglenophyceae</taxon>
        <taxon>Eutreptiales</taxon>
        <taxon>Eutreptiaceae</taxon>
        <taxon>Eutreptiella</taxon>
    </lineage>
</organism>
<reference evidence="2" key="1">
    <citation type="submission" date="2021-01" db="EMBL/GenBank/DDBJ databases">
        <authorList>
            <person name="Corre E."/>
            <person name="Pelletier E."/>
            <person name="Niang G."/>
            <person name="Scheremetjew M."/>
            <person name="Finn R."/>
            <person name="Kale V."/>
            <person name="Holt S."/>
            <person name="Cochrane G."/>
            <person name="Meng A."/>
            <person name="Brown T."/>
            <person name="Cohen L."/>
        </authorList>
    </citation>
    <scope>NUCLEOTIDE SEQUENCE</scope>
    <source>
        <strain evidence="2">NIES-381</strain>
    </source>
</reference>
<name>A0A7S1IEP0_9EUGL</name>
<proteinExistence type="predicted"/>
<dbReference type="AlphaFoldDB" id="A0A7S1IEP0"/>
<feature type="compositionally biased region" description="Low complexity" evidence="1">
    <location>
        <begin position="33"/>
        <end position="47"/>
    </location>
</feature>
<evidence type="ECO:0000313" key="2">
    <source>
        <dbReference type="EMBL" id="CAD9010052.1"/>
    </source>
</evidence>
<dbReference type="EMBL" id="HBGA01057348">
    <property type="protein sequence ID" value="CAD9010052.1"/>
    <property type="molecule type" value="Transcribed_RNA"/>
</dbReference>
<gene>
    <name evidence="2" type="ORF">EGYM00392_LOCUS21147</name>
</gene>
<sequence>MCSYQPVKTTQLHLLTHPPHLQETSQCLPQPWFSPSSPHFASHPNSPVTQPSSLGPEAHHPISGSFTLERHCHESINHMWHTPVMKSEHPILWNLHSVQRQ</sequence>
<feature type="region of interest" description="Disordered" evidence="1">
    <location>
        <begin position="33"/>
        <end position="63"/>
    </location>
</feature>
<evidence type="ECO:0000256" key="1">
    <source>
        <dbReference type="SAM" id="MobiDB-lite"/>
    </source>
</evidence>
<accession>A0A7S1IEP0</accession>